<comment type="similarity">
    <text evidence="1">Belongs to the short-chain dehydrogenases/reductases (SDR) family.</text>
</comment>
<accession>A0A238J830</accession>
<dbReference type="PROSITE" id="PS00061">
    <property type="entry name" value="ADH_SHORT"/>
    <property type="match status" value="1"/>
</dbReference>
<dbReference type="InterPro" id="IPR002347">
    <property type="entry name" value="SDR_fam"/>
</dbReference>
<dbReference type="OrthoDB" id="9780084at2"/>
<dbReference type="SUPFAM" id="SSF51735">
    <property type="entry name" value="NAD(P)-binding Rossmann-fold domains"/>
    <property type="match status" value="1"/>
</dbReference>
<dbReference type="PRINTS" id="PR00081">
    <property type="entry name" value="GDHRDH"/>
</dbReference>
<dbReference type="PANTHER" id="PTHR42760">
    <property type="entry name" value="SHORT-CHAIN DEHYDROGENASES/REDUCTASES FAMILY MEMBER"/>
    <property type="match status" value="1"/>
</dbReference>
<dbReference type="Pfam" id="PF13561">
    <property type="entry name" value="adh_short_C2"/>
    <property type="match status" value="1"/>
</dbReference>
<dbReference type="Proteomes" id="UP000225972">
    <property type="component" value="Unassembled WGS sequence"/>
</dbReference>
<dbReference type="NCBIfam" id="NF009466">
    <property type="entry name" value="PRK12826.1-2"/>
    <property type="match status" value="1"/>
</dbReference>
<gene>
    <name evidence="4" type="primary">fabG_1</name>
    <name evidence="4" type="ORF">TRP8649_00098</name>
</gene>
<evidence type="ECO:0000259" key="3">
    <source>
        <dbReference type="SMART" id="SM00822"/>
    </source>
</evidence>
<organism evidence="4 5">
    <name type="scientific">Pelagimonas phthalicica</name>
    <dbReference type="NCBI Taxonomy" id="1037362"/>
    <lineage>
        <taxon>Bacteria</taxon>
        <taxon>Pseudomonadati</taxon>
        <taxon>Pseudomonadota</taxon>
        <taxon>Alphaproteobacteria</taxon>
        <taxon>Rhodobacterales</taxon>
        <taxon>Roseobacteraceae</taxon>
        <taxon>Pelagimonas</taxon>
    </lineage>
</organism>
<protein>
    <submittedName>
        <fullName evidence="4">3-oxoacyl-[acyl-carrier-protein] reductase FabG</fullName>
        <ecNumber evidence="4">1.1.1.100</ecNumber>
    </submittedName>
</protein>
<dbReference type="AlphaFoldDB" id="A0A238J830"/>
<dbReference type="EMBL" id="FXXP01000001">
    <property type="protein sequence ID" value="SMX26026.1"/>
    <property type="molecule type" value="Genomic_DNA"/>
</dbReference>
<dbReference type="GO" id="GO:0004316">
    <property type="term" value="F:3-oxoacyl-[acyl-carrier-protein] reductase (NADPH) activity"/>
    <property type="evidence" value="ECO:0007669"/>
    <property type="project" value="UniProtKB-EC"/>
</dbReference>
<dbReference type="SMART" id="SM00822">
    <property type="entry name" value="PKS_KR"/>
    <property type="match status" value="1"/>
</dbReference>
<dbReference type="Gene3D" id="3.40.50.720">
    <property type="entry name" value="NAD(P)-binding Rossmann-like Domain"/>
    <property type="match status" value="1"/>
</dbReference>
<dbReference type="InterPro" id="IPR020904">
    <property type="entry name" value="Sc_DH/Rdtase_CS"/>
</dbReference>
<reference evidence="5" key="1">
    <citation type="submission" date="2017-05" db="EMBL/GenBank/DDBJ databases">
        <authorList>
            <person name="Rodrigo-Torres L."/>
            <person name="Arahal R. D."/>
            <person name="Lucena T."/>
        </authorList>
    </citation>
    <scope>NUCLEOTIDE SEQUENCE [LARGE SCALE GENOMIC DNA]</scope>
    <source>
        <strain evidence="5">CECT 8649</strain>
    </source>
</reference>
<evidence type="ECO:0000256" key="2">
    <source>
        <dbReference type="ARBA" id="ARBA00023002"/>
    </source>
</evidence>
<evidence type="ECO:0000256" key="1">
    <source>
        <dbReference type="ARBA" id="ARBA00006484"/>
    </source>
</evidence>
<dbReference type="InterPro" id="IPR036291">
    <property type="entry name" value="NAD(P)-bd_dom_sf"/>
</dbReference>
<keyword evidence="5" id="KW-1185">Reference proteome</keyword>
<evidence type="ECO:0000313" key="4">
    <source>
        <dbReference type="EMBL" id="SMX26026.1"/>
    </source>
</evidence>
<dbReference type="RefSeq" id="WP_099241588.1">
    <property type="nucleotide sequence ID" value="NZ_FXXP01000001.1"/>
</dbReference>
<dbReference type="NCBIfam" id="NF005559">
    <property type="entry name" value="PRK07231.1"/>
    <property type="match status" value="1"/>
</dbReference>
<dbReference type="PRINTS" id="PR00080">
    <property type="entry name" value="SDRFAMILY"/>
</dbReference>
<sequence length="248" mass="26026">MKLLEGKTALVTGASRGIGRAVAVEFAKQGANLVVNASRASAEMDETVELIKDAGAQVITSIGSVDQEESARAMVGAAVETFGSLDILVNNAGITRDKPLMMMKEEDFDDVISVNLRGTYQCSREAARQMMKQRSGRIIQVSSISALSGRPGQCNYAASKSALVGFTKSLARELGKFNVLVNALYVGVIDTDLTKKMPAAAKKTITANIPLGRVGTPEEVAGPCVFLGSDLSTFVNGTTINISGGGYV</sequence>
<name>A0A238J830_9RHOB</name>
<dbReference type="InterPro" id="IPR057326">
    <property type="entry name" value="KR_dom"/>
</dbReference>
<evidence type="ECO:0000313" key="5">
    <source>
        <dbReference type="Proteomes" id="UP000225972"/>
    </source>
</evidence>
<keyword evidence="2 4" id="KW-0560">Oxidoreductase</keyword>
<feature type="domain" description="Ketoreductase" evidence="3">
    <location>
        <begin position="7"/>
        <end position="189"/>
    </location>
</feature>
<dbReference type="FunFam" id="3.40.50.720:FF:000173">
    <property type="entry name" value="3-oxoacyl-[acyl-carrier protein] reductase"/>
    <property type="match status" value="1"/>
</dbReference>
<proteinExistence type="inferred from homology"/>
<dbReference type="PANTHER" id="PTHR42760:SF133">
    <property type="entry name" value="3-OXOACYL-[ACYL-CARRIER-PROTEIN] REDUCTASE"/>
    <property type="match status" value="1"/>
</dbReference>
<dbReference type="EC" id="1.1.1.100" evidence="4"/>